<organism evidence="9 10">
    <name type="scientific">Steroidobacter agaridevorans</name>
    <dbReference type="NCBI Taxonomy" id="2695856"/>
    <lineage>
        <taxon>Bacteria</taxon>
        <taxon>Pseudomonadati</taxon>
        <taxon>Pseudomonadota</taxon>
        <taxon>Gammaproteobacteria</taxon>
        <taxon>Steroidobacterales</taxon>
        <taxon>Steroidobacteraceae</taxon>
        <taxon>Steroidobacter</taxon>
    </lineage>
</organism>
<dbReference type="GO" id="GO:0022857">
    <property type="term" value="F:transmembrane transporter activity"/>
    <property type="evidence" value="ECO:0007669"/>
    <property type="project" value="InterPro"/>
</dbReference>
<dbReference type="InterPro" id="IPR010290">
    <property type="entry name" value="TM_effector"/>
</dbReference>
<dbReference type="InterPro" id="IPR036259">
    <property type="entry name" value="MFS_trans_sf"/>
</dbReference>
<evidence type="ECO:0000256" key="2">
    <source>
        <dbReference type="ARBA" id="ARBA00022448"/>
    </source>
</evidence>
<dbReference type="PANTHER" id="PTHR23513:SF11">
    <property type="entry name" value="STAPHYLOFERRIN A TRANSPORTER"/>
    <property type="match status" value="1"/>
</dbReference>
<feature type="transmembrane region" description="Helical" evidence="7">
    <location>
        <begin position="388"/>
        <end position="408"/>
    </location>
</feature>
<accession>A0A829YFL5</accession>
<evidence type="ECO:0000313" key="10">
    <source>
        <dbReference type="Proteomes" id="UP000445000"/>
    </source>
</evidence>
<reference evidence="10" key="1">
    <citation type="submission" date="2020-01" db="EMBL/GenBank/DDBJ databases">
        <title>'Steroidobacter agaridevorans' sp. nov., agar-degrading bacteria isolated from rhizosphere soils.</title>
        <authorList>
            <person name="Ikenaga M."/>
            <person name="Kataoka M."/>
            <person name="Murouchi A."/>
            <person name="Katsuragi S."/>
            <person name="Sakai M."/>
        </authorList>
    </citation>
    <scope>NUCLEOTIDE SEQUENCE [LARGE SCALE GENOMIC DNA]</scope>
    <source>
        <strain evidence="10">YU21-B</strain>
    </source>
</reference>
<keyword evidence="10" id="KW-1185">Reference proteome</keyword>
<keyword evidence="4 7" id="KW-0812">Transmembrane</keyword>
<dbReference type="RefSeq" id="WP_161813082.1">
    <property type="nucleotide sequence ID" value="NZ_BLJN01000003.1"/>
</dbReference>
<evidence type="ECO:0000256" key="1">
    <source>
        <dbReference type="ARBA" id="ARBA00004651"/>
    </source>
</evidence>
<feature type="transmembrane region" description="Helical" evidence="7">
    <location>
        <begin position="55"/>
        <end position="75"/>
    </location>
</feature>
<feature type="domain" description="Major facilitator superfamily (MFS) profile" evidence="8">
    <location>
        <begin position="16"/>
        <end position="413"/>
    </location>
</feature>
<keyword evidence="3" id="KW-1003">Cell membrane</keyword>
<gene>
    <name evidence="9" type="ORF">GCM10011487_34320</name>
</gene>
<feature type="transmembrane region" description="Helical" evidence="7">
    <location>
        <begin position="272"/>
        <end position="290"/>
    </location>
</feature>
<evidence type="ECO:0000256" key="7">
    <source>
        <dbReference type="SAM" id="Phobius"/>
    </source>
</evidence>
<dbReference type="SUPFAM" id="SSF103473">
    <property type="entry name" value="MFS general substrate transporter"/>
    <property type="match status" value="1"/>
</dbReference>
<evidence type="ECO:0000256" key="6">
    <source>
        <dbReference type="ARBA" id="ARBA00023136"/>
    </source>
</evidence>
<dbReference type="EMBL" id="BLJN01000003">
    <property type="protein sequence ID" value="GFE81432.1"/>
    <property type="molecule type" value="Genomic_DNA"/>
</dbReference>
<dbReference type="GO" id="GO:0005886">
    <property type="term" value="C:plasma membrane"/>
    <property type="evidence" value="ECO:0007669"/>
    <property type="project" value="UniProtKB-SubCell"/>
</dbReference>
<comment type="subcellular location">
    <subcellularLocation>
        <location evidence="1">Cell membrane</location>
        <topology evidence="1">Multi-pass membrane protein</topology>
    </subcellularLocation>
</comment>
<dbReference type="CDD" id="cd06173">
    <property type="entry name" value="MFS_MefA_like"/>
    <property type="match status" value="1"/>
</dbReference>
<comment type="caution">
    <text evidence="9">The sequence shown here is derived from an EMBL/GenBank/DDBJ whole genome shotgun (WGS) entry which is preliminary data.</text>
</comment>
<feature type="transmembrane region" description="Helical" evidence="7">
    <location>
        <begin position="113"/>
        <end position="138"/>
    </location>
</feature>
<dbReference type="Pfam" id="PF05977">
    <property type="entry name" value="MFS_3"/>
    <property type="match status" value="1"/>
</dbReference>
<dbReference type="InterPro" id="IPR020846">
    <property type="entry name" value="MFS_dom"/>
</dbReference>
<feature type="transmembrane region" description="Helical" evidence="7">
    <location>
        <begin position="87"/>
        <end position="107"/>
    </location>
</feature>
<keyword evidence="6 7" id="KW-0472">Membrane</keyword>
<protein>
    <submittedName>
        <fullName evidence="9">MFS transporter</fullName>
    </submittedName>
</protein>
<evidence type="ECO:0000256" key="4">
    <source>
        <dbReference type="ARBA" id="ARBA00022692"/>
    </source>
</evidence>
<name>A0A829YFL5_9GAMM</name>
<keyword evidence="5 7" id="KW-1133">Transmembrane helix</keyword>
<dbReference type="Gene3D" id="1.20.1250.20">
    <property type="entry name" value="MFS general substrate transporter like domains"/>
    <property type="match status" value="1"/>
</dbReference>
<evidence type="ECO:0000313" key="9">
    <source>
        <dbReference type="EMBL" id="GFE81432.1"/>
    </source>
</evidence>
<dbReference type="PROSITE" id="PS50850">
    <property type="entry name" value="MFS"/>
    <property type="match status" value="1"/>
</dbReference>
<evidence type="ECO:0000256" key="5">
    <source>
        <dbReference type="ARBA" id="ARBA00022989"/>
    </source>
</evidence>
<evidence type="ECO:0000256" key="3">
    <source>
        <dbReference type="ARBA" id="ARBA00022475"/>
    </source>
</evidence>
<sequence>MNNATTTAPPRRSFAALRHPGYRGFFLSFAGAMMADSVEHVISYWMMFEKFQSNALGAFAVVSHWLPFLLLSLPVGALTDHFDPRRLIQIGMVIFMGVSLAWGALFLTDTLEVWHAMVLLTLHGIAGVLWTPTAQVLLHHVVPAEDLQSAVRLNATSRQLGLLGGPAIGGALLMLLGPTHGILLNAFFYLPTIVWLWKAPYSRAAAGQGPPRRALLSLSDVTSTLRRIGSHKTLLSMILLSGGASFFIGNAYLPQMPDFARSLGHADADLSYSVLLGADAVGALTAGFILESRGWLAPNPRTAMILAMLWCAALAGFAMSSVYSLAVLLLFIAGFMDLSFNSMAQTLVQLNAPADIRGRVLGVFSMMALGLRTFSGVTVGLMGAAIGIHTSLTFSALALIALSALLLVRSSKA</sequence>
<feature type="transmembrane region" description="Helical" evidence="7">
    <location>
        <begin position="234"/>
        <end position="252"/>
    </location>
</feature>
<evidence type="ECO:0000259" key="8">
    <source>
        <dbReference type="PROSITE" id="PS50850"/>
    </source>
</evidence>
<proteinExistence type="predicted"/>
<dbReference type="PANTHER" id="PTHR23513">
    <property type="entry name" value="INTEGRAL MEMBRANE EFFLUX PROTEIN-RELATED"/>
    <property type="match status" value="1"/>
</dbReference>
<dbReference type="AlphaFoldDB" id="A0A829YFL5"/>
<keyword evidence="2" id="KW-0813">Transport</keyword>
<dbReference type="Proteomes" id="UP000445000">
    <property type="component" value="Unassembled WGS sequence"/>
</dbReference>